<organism evidence="1 2">
    <name type="scientific">Kwoniella europaea PYCC6329</name>
    <dbReference type="NCBI Taxonomy" id="1423913"/>
    <lineage>
        <taxon>Eukaryota</taxon>
        <taxon>Fungi</taxon>
        <taxon>Dikarya</taxon>
        <taxon>Basidiomycota</taxon>
        <taxon>Agaricomycotina</taxon>
        <taxon>Tremellomycetes</taxon>
        <taxon>Tremellales</taxon>
        <taxon>Cryptococcaceae</taxon>
        <taxon>Kwoniella</taxon>
    </lineage>
</organism>
<dbReference type="KEGG" id="ker:91106615"/>
<dbReference type="AlphaFoldDB" id="A0AAX4KTB6"/>
<name>A0AAX4KTB6_9TREE</name>
<dbReference type="EMBL" id="CP144090">
    <property type="protein sequence ID" value="WWD09686.1"/>
    <property type="molecule type" value="Genomic_DNA"/>
</dbReference>
<dbReference type="Proteomes" id="UP001358614">
    <property type="component" value="Chromosome 2"/>
</dbReference>
<dbReference type="GeneID" id="91106615"/>
<sequence length="367" mass="41467">MNTSQASSGSTAHTSTGKISIKDWNSLELGTKSDPSTLETFFVRKSNELSDKIVRTRITGERSEDTALHDALGQERERETFIIEMANRLQVRSEADEVVKRAIGGTSKALLAARKTIDDILNAGREMEISSEVRSSGLVKFSIHSPAVERDDPGSVSSWTGLVKPLGSLKDGNSTKYSDFSKRLSDLQKAKIPDIVSKLADQLRAELTKDESVLREATLERCFGAEYFPKMTLQQREDKLQEMFHNKDKFWSAWPKRDWNQIGHVVGAKFSDYFSQALSETIEDKIFRQTSEVGSMDKVYLEVTINPEIKNPRNSLDCCGWLSTDPLLDSKSVSIQLRSKDGFFHKFHTRHLSDFVDLNDKRFTKDL</sequence>
<evidence type="ECO:0008006" key="3">
    <source>
        <dbReference type="Google" id="ProtNLM"/>
    </source>
</evidence>
<evidence type="ECO:0000313" key="2">
    <source>
        <dbReference type="Proteomes" id="UP001358614"/>
    </source>
</evidence>
<keyword evidence="2" id="KW-1185">Reference proteome</keyword>
<gene>
    <name evidence="1" type="ORF">V865_007814</name>
</gene>
<reference evidence="1 2" key="1">
    <citation type="submission" date="2024-01" db="EMBL/GenBank/DDBJ databases">
        <title>Comparative genomics of Cryptococcus and Kwoniella reveals pathogenesis evolution and contrasting modes of karyotype evolution via chromosome fusion or intercentromeric recombination.</title>
        <authorList>
            <person name="Coelho M.A."/>
            <person name="David-Palma M."/>
            <person name="Shea T."/>
            <person name="Bowers K."/>
            <person name="McGinley-Smith S."/>
            <person name="Mohammad A.W."/>
            <person name="Gnirke A."/>
            <person name="Yurkov A.M."/>
            <person name="Nowrousian M."/>
            <person name="Sun S."/>
            <person name="Cuomo C.A."/>
            <person name="Heitman J."/>
        </authorList>
    </citation>
    <scope>NUCLEOTIDE SEQUENCE [LARGE SCALE GENOMIC DNA]</scope>
    <source>
        <strain evidence="1 2">PYCC6329</strain>
    </source>
</reference>
<accession>A0AAX4KTB6</accession>
<proteinExistence type="predicted"/>
<protein>
    <recommendedName>
        <fullName evidence="3">Mitochondrial import inner membrane translocase subunit TIM44</fullName>
    </recommendedName>
</protein>
<dbReference type="RefSeq" id="XP_066087653.1">
    <property type="nucleotide sequence ID" value="XM_066231556.1"/>
</dbReference>
<evidence type="ECO:0000313" key="1">
    <source>
        <dbReference type="EMBL" id="WWD09686.1"/>
    </source>
</evidence>